<accession>A0A843WS39</accession>
<comment type="caution">
    <text evidence="1">The sequence shown here is derived from an EMBL/GenBank/DDBJ whole genome shotgun (WGS) entry which is preliminary data.</text>
</comment>
<sequence length="85" mass="9650">MQNYLSKPYRESNLDSVSFYNYFHLPCCVGTIDRLIGPLFSNSDPQTQLKNAKLFAQATSGVQFGLRQFLQVTLTFPVVLESLKN</sequence>
<dbReference type="AlphaFoldDB" id="A0A843WS39"/>
<proteinExistence type="predicted"/>
<protein>
    <submittedName>
        <fullName evidence="1">Uncharacterized protein</fullName>
    </submittedName>
</protein>
<reference evidence="1" key="1">
    <citation type="submission" date="2017-07" db="EMBL/GenBank/DDBJ databases">
        <title>Taro Niue Genome Assembly and Annotation.</title>
        <authorList>
            <person name="Atibalentja N."/>
            <person name="Keating K."/>
            <person name="Fields C.J."/>
        </authorList>
    </citation>
    <scope>NUCLEOTIDE SEQUENCE</scope>
    <source>
        <strain evidence="1">Niue_2</strain>
        <tissue evidence="1">Leaf</tissue>
    </source>
</reference>
<keyword evidence="2" id="KW-1185">Reference proteome</keyword>
<dbReference type="Proteomes" id="UP000652761">
    <property type="component" value="Unassembled WGS sequence"/>
</dbReference>
<organism evidence="1 2">
    <name type="scientific">Colocasia esculenta</name>
    <name type="common">Wild taro</name>
    <name type="synonym">Arum esculentum</name>
    <dbReference type="NCBI Taxonomy" id="4460"/>
    <lineage>
        <taxon>Eukaryota</taxon>
        <taxon>Viridiplantae</taxon>
        <taxon>Streptophyta</taxon>
        <taxon>Embryophyta</taxon>
        <taxon>Tracheophyta</taxon>
        <taxon>Spermatophyta</taxon>
        <taxon>Magnoliopsida</taxon>
        <taxon>Liliopsida</taxon>
        <taxon>Araceae</taxon>
        <taxon>Aroideae</taxon>
        <taxon>Colocasieae</taxon>
        <taxon>Colocasia</taxon>
    </lineage>
</organism>
<evidence type="ECO:0000313" key="1">
    <source>
        <dbReference type="EMBL" id="MQM10817.1"/>
    </source>
</evidence>
<gene>
    <name evidence="1" type="ORF">Taro_043716</name>
</gene>
<evidence type="ECO:0000313" key="2">
    <source>
        <dbReference type="Proteomes" id="UP000652761"/>
    </source>
</evidence>
<dbReference type="EMBL" id="NMUH01004788">
    <property type="protein sequence ID" value="MQM10817.1"/>
    <property type="molecule type" value="Genomic_DNA"/>
</dbReference>
<name>A0A843WS39_COLES</name>